<comment type="caution">
    <text evidence="1">The sequence shown here is derived from an EMBL/GenBank/DDBJ whole genome shotgun (WGS) entry which is preliminary data.</text>
</comment>
<protein>
    <recommendedName>
        <fullName evidence="3">Alternate signal-mediated exported protein, CPF_0494 family</fullName>
    </recommendedName>
</protein>
<evidence type="ECO:0000313" key="2">
    <source>
        <dbReference type="Proteomes" id="UP001652409"/>
    </source>
</evidence>
<sequence>MILFALGCMTVLGAGAVTYTYLTDDDVKQNEIRAAENKVHIEEEFKPPEDPQPGDVIVKKPWVVNDSKIPVYVRIRVHFSDSRGELQCEPLQIHRKWNRQEDGYYYYDNALAAGEKTEPLFERIQLKPDLIKEEICPFDLIVYTESVQAYGFTNAETAFAALDGGKE</sequence>
<dbReference type="EMBL" id="JAOQJL010000004">
    <property type="protein sequence ID" value="MCU6764420.1"/>
    <property type="molecule type" value="Genomic_DNA"/>
</dbReference>
<accession>A0ABT2TQC9</accession>
<proteinExistence type="predicted"/>
<reference evidence="1 2" key="1">
    <citation type="journal article" date="2021" name="ISME Commun">
        <title>Automated analysis of genomic sequences facilitates high-throughput and comprehensive description of bacteria.</title>
        <authorList>
            <person name="Hitch T.C.A."/>
        </authorList>
    </citation>
    <scope>NUCLEOTIDE SEQUENCE [LARGE SCALE GENOMIC DNA]</scope>
    <source>
        <strain evidence="1 2">Sanger_23</strain>
    </source>
</reference>
<dbReference type="Proteomes" id="UP001652409">
    <property type="component" value="Unassembled WGS sequence"/>
</dbReference>
<evidence type="ECO:0008006" key="3">
    <source>
        <dbReference type="Google" id="ProtNLM"/>
    </source>
</evidence>
<name>A0ABT2TQC9_9FIRM</name>
<organism evidence="1 2">
    <name type="scientific">Blautia ammoniilytica</name>
    <dbReference type="NCBI Taxonomy" id="2981782"/>
    <lineage>
        <taxon>Bacteria</taxon>
        <taxon>Bacillati</taxon>
        <taxon>Bacillota</taxon>
        <taxon>Clostridia</taxon>
        <taxon>Lachnospirales</taxon>
        <taxon>Lachnospiraceae</taxon>
        <taxon>Blautia</taxon>
    </lineage>
</organism>
<keyword evidence="2" id="KW-1185">Reference proteome</keyword>
<dbReference type="RefSeq" id="WP_262582643.1">
    <property type="nucleotide sequence ID" value="NZ_JAOQJL010000004.1"/>
</dbReference>
<evidence type="ECO:0000313" key="1">
    <source>
        <dbReference type="EMBL" id="MCU6764420.1"/>
    </source>
</evidence>
<gene>
    <name evidence="1" type="ORF">OCV61_03225</name>
</gene>